<proteinExistence type="predicted"/>
<dbReference type="AlphaFoldDB" id="A0AAC9HTS1"/>
<dbReference type="KEGG" id="ahm:TL08_22315"/>
<evidence type="ECO:0000313" key="3">
    <source>
        <dbReference type="Proteomes" id="UP000095210"/>
    </source>
</evidence>
<dbReference type="Proteomes" id="UP000095210">
    <property type="component" value="Chromosome"/>
</dbReference>
<gene>
    <name evidence="2" type="ORF">TL08_22315</name>
</gene>
<feature type="domain" description="DUF397" evidence="1">
    <location>
        <begin position="9"/>
        <end position="59"/>
    </location>
</feature>
<dbReference type="EMBL" id="CP014859">
    <property type="protein sequence ID" value="AOS65245.1"/>
    <property type="molecule type" value="Genomic_DNA"/>
</dbReference>
<dbReference type="InterPro" id="IPR007278">
    <property type="entry name" value="DUF397"/>
</dbReference>
<reference evidence="3" key="1">
    <citation type="submission" date="2016-03" db="EMBL/GenBank/DDBJ databases">
        <title>Complete genome sequence of the type strain Actinoalloteichus hymeniacidonis DSM 45092.</title>
        <authorList>
            <person name="Schaffert L."/>
            <person name="Albersmeier A."/>
            <person name="Winkler A."/>
            <person name="Kalinowski J."/>
            <person name="Zotchev S."/>
            <person name="Ruckert C."/>
        </authorList>
    </citation>
    <scope>NUCLEOTIDE SEQUENCE [LARGE SCALE GENOMIC DNA]</scope>
    <source>
        <strain evidence="3">HPA177(T) (DSM 45092(T))</strain>
    </source>
</reference>
<dbReference type="Pfam" id="PF04149">
    <property type="entry name" value="DUF397"/>
    <property type="match status" value="1"/>
</dbReference>
<dbReference type="RefSeq" id="WP_069851761.1">
    <property type="nucleotide sequence ID" value="NZ_CP014859.1"/>
</dbReference>
<evidence type="ECO:0000259" key="1">
    <source>
        <dbReference type="Pfam" id="PF04149"/>
    </source>
</evidence>
<accession>A0AAC9HTS1</accession>
<name>A0AAC9HTS1_9PSEU</name>
<organism evidence="2 3">
    <name type="scientific">Actinoalloteichus hymeniacidonis</name>
    <dbReference type="NCBI Taxonomy" id="340345"/>
    <lineage>
        <taxon>Bacteria</taxon>
        <taxon>Bacillati</taxon>
        <taxon>Actinomycetota</taxon>
        <taxon>Actinomycetes</taxon>
        <taxon>Pseudonocardiales</taxon>
        <taxon>Pseudonocardiaceae</taxon>
        <taxon>Actinoalloteichus</taxon>
    </lineage>
</organism>
<sequence>MGQLFTAGTWRKSIRSNGAGNCVEVATIRELIGVRDSKNPNGPVLWFPIIHWMEFLDQVEKGPRSSR</sequence>
<evidence type="ECO:0000313" key="2">
    <source>
        <dbReference type="EMBL" id="AOS65245.1"/>
    </source>
</evidence>
<keyword evidence="3" id="KW-1185">Reference proteome</keyword>
<protein>
    <submittedName>
        <fullName evidence="2">DUF397 family protein</fullName>
    </submittedName>
</protein>